<dbReference type="EMBL" id="OU015567">
    <property type="protein sequence ID" value="CAG5110948.1"/>
    <property type="molecule type" value="Genomic_DNA"/>
</dbReference>
<reference evidence="2 3" key="1">
    <citation type="submission" date="2021-04" db="EMBL/GenBank/DDBJ databases">
        <authorList>
            <person name="Bliznina A."/>
        </authorList>
    </citation>
    <scope>NUCLEOTIDE SEQUENCE [LARGE SCALE GENOMIC DNA]</scope>
</reference>
<protein>
    <submittedName>
        <fullName evidence="2">Oidioi.mRNA.OKI2018_I69.chr2.g5295.t1.cds</fullName>
    </submittedName>
</protein>
<dbReference type="Proteomes" id="UP001158576">
    <property type="component" value="Chromosome 2"/>
</dbReference>
<feature type="region of interest" description="Disordered" evidence="1">
    <location>
        <begin position="1"/>
        <end position="20"/>
    </location>
</feature>
<keyword evidence="3" id="KW-1185">Reference proteome</keyword>
<accession>A0ABN7SZM7</accession>
<evidence type="ECO:0000313" key="2">
    <source>
        <dbReference type="EMBL" id="CAG5110948.1"/>
    </source>
</evidence>
<proteinExistence type="predicted"/>
<evidence type="ECO:0000256" key="1">
    <source>
        <dbReference type="SAM" id="MobiDB-lite"/>
    </source>
</evidence>
<organism evidence="2 3">
    <name type="scientific">Oikopleura dioica</name>
    <name type="common">Tunicate</name>
    <dbReference type="NCBI Taxonomy" id="34765"/>
    <lineage>
        <taxon>Eukaryota</taxon>
        <taxon>Metazoa</taxon>
        <taxon>Chordata</taxon>
        <taxon>Tunicata</taxon>
        <taxon>Appendicularia</taxon>
        <taxon>Copelata</taxon>
        <taxon>Oikopleuridae</taxon>
        <taxon>Oikopleura</taxon>
    </lineage>
</organism>
<name>A0ABN7SZM7_OIKDI</name>
<feature type="region of interest" description="Disordered" evidence="1">
    <location>
        <begin position="31"/>
        <end position="58"/>
    </location>
</feature>
<evidence type="ECO:0000313" key="3">
    <source>
        <dbReference type="Proteomes" id="UP001158576"/>
    </source>
</evidence>
<sequence length="137" mass="15668">MPSESRKKSGFGGFQPSYRGTIFDHPLVQKARRGMPSETSSNNLNSLRSQSMGNLPPMKTEYTYRFEGEKYNIPKYEKKDKPIDPWNLDAMVEQKLKRTKTTLNFRRGALPAYGGHVPGYKFRFGESFAALSVRIPK</sequence>
<gene>
    <name evidence="2" type="ORF">OKIOD_LOCUS14060</name>
</gene>